<name>A0AAN7ZV08_ELEMC</name>
<dbReference type="AlphaFoldDB" id="A0AAN7ZV08"/>
<feature type="region of interest" description="Disordered" evidence="1">
    <location>
        <begin position="35"/>
        <end position="89"/>
    </location>
</feature>
<accession>A0AAN7ZV08</accession>
<gene>
    <name evidence="2" type="ORF">PBY51_005932</name>
</gene>
<sequence>MLHHYLLPYRRLFLQPSYSGVAAVDLGSSGSLPLGSLCSSNESSAQQRVRRGKEERERLVHSGFKAPSPRSPSLFISDSFPRAHDPSQP</sequence>
<dbReference type="Proteomes" id="UP001346869">
    <property type="component" value="Unassembled WGS sequence"/>
</dbReference>
<reference evidence="2 3" key="1">
    <citation type="journal article" date="2023" name="Genes (Basel)">
        <title>Chromosome-Level Genome Assembly and Circadian Gene Repertoire of the Patagonia Blennie Eleginops maclovinus-The Closest Ancestral Proxy of Antarctic Cryonotothenioids.</title>
        <authorList>
            <person name="Cheng C.C."/>
            <person name="Rivera-Colon A.G."/>
            <person name="Minhas B.F."/>
            <person name="Wilson L."/>
            <person name="Rayamajhi N."/>
            <person name="Vargas-Chacoff L."/>
            <person name="Catchen J.M."/>
        </authorList>
    </citation>
    <scope>NUCLEOTIDE SEQUENCE [LARGE SCALE GENOMIC DNA]</scope>
    <source>
        <strain evidence="2">JMC-PN-2008</strain>
    </source>
</reference>
<proteinExistence type="predicted"/>
<evidence type="ECO:0000256" key="1">
    <source>
        <dbReference type="SAM" id="MobiDB-lite"/>
    </source>
</evidence>
<evidence type="ECO:0000313" key="2">
    <source>
        <dbReference type="EMBL" id="KAK5848306.1"/>
    </source>
</evidence>
<keyword evidence="3" id="KW-1185">Reference proteome</keyword>
<dbReference type="EMBL" id="JAUZQC010000025">
    <property type="protein sequence ID" value="KAK5848306.1"/>
    <property type="molecule type" value="Genomic_DNA"/>
</dbReference>
<evidence type="ECO:0000313" key="3">
    <source>
        <dbReference type="Proteomes" id="UP001346869"/>
    </source>
</evidence>
<protein>
    <submittedName>
        <fullName evidence="2">Uncharacterized protein</fullName>
    </submittedName>
</protein>
<comment type="caution">
    <text evidence="2">The sequence shown here is derived from an EMBL/GenBank/DDBJ whole genome shotgun (WGS) entry which is preliminary data.</text>
</comment>
<reference evidence="2 3" key="2">
    <citation type="journal article" date="2023" name="Mol. Biol. Evol.">
        <title>Genomics of Secondarily Temperate Adaptation in the Only Non-Antarctic Icefish.</title>
        <authorList>
            <person name="Rivera-Colon A.G."/>
            <person name="Rayamajhi N."/>
            <person name="Minhas B.F."/>
            <person name="Madrigal G."/>
            <person name="Bilyk K.T."/>
            <person name="Yoon V."/>
            <person name="Hune M."/>
            <person name="Gregory S."/>
            <person name="Cheng C.H.C."/>
            <person name="Catchen J.M."/>
        </authorList>
    </citation>
    <scope>NUCLEOTIDE SEQUENCE [LARGE SCALE GENOMIC DNA]</scope>
    <source>
        <strain evidence="2">JMC-PN-2008</strain>
    </source>
</reference>
<organism evidence="2 3">
    <name type="scientific">Eleginops maclovinus</name>
    <name type="common">Patagonian blennie</name>
    <name type="synonym">Eleginus maclovinus</name>
    <dbReference type="NCBI Taxonomy" id="56733"/>
    <lineage>
        <taxon>Eukaryota</taxon>
        <taxon>Metazoa</taxon>
        <taxon>Chordata</taxon>
        <taxon>Craniata</taxon>
        <taxon>Vertebrata</taxon>
        <taxon>Euteleostomi</taxon>
        <taxon>Actinopterygii</taxon>
        <taxon>Neopterygii</taxon>
        <taxon>Teleostei</taxon>
        <taxon>Neoteleostei</taxon>
        <taxon>Acanthomorphata</taxon>
        <taxon>Eupercaria</taxon>
        <taxon>Perciformes</taxon>
        <taxon>Notothenioidei</taxon>
        <taxon>Eleginopidae</taxon>
        <taxon>Eleginops</taxon>
    </lineage>
</organism>